<name>A0A291RR59_9NOCA</name>
<gene>
    <name evidence="12" type="ORF">CRH09_30015</name>
</gene>
<dbReference type="NCBIfam" id="NF006829">
    <property type="entry name" value="PRK09352.1"/>
    <property type="match status" value="1"/>
</dbReference>
<dbReference type="InterPro" id="IPR013751">
    <property type="entry name" value="ACP_syn_III_N"/>
</dbReference>
<dbReference type="InterPro" id="IPR016039">
    <property type="entry name" value="Thiolase-like"/>
</dbReference>
<dbReference type="Gene3D" id="3.40.47.10">
    <property type="match status" value="2"/>
</dbReference>
<comment type="similarity">
    <text evidence="2">Belongs to the thiolase-like superfamily. FabH family.</text>
</comment>
<evidence type="ECO:0000259" key="11">
    <source>
        <dbReference type="Pfam" id="PF08545"/>
    </source>
</evidence>
<organism evidence="12 13">
    <name type="scientific">Nocardia terpenica</name>
    <dbReference type="NCBI Taxonomy" id="455432"/>
    <lineage>
        <taxon>Bacteria</taxon>
        <taxon>Bacillati</taxon>
        <taxon>Actinomycetota</taxon>
        <taxon>Actinomycetes</taxon>
        <taxon>Mycobacteriales</taxon>
        <taxon>Nocardiaceae</taxon>
        <taxon>Nocardia</taxon>
    </lineage>
</organism>
<dbReference type="SUPFAM" id="SSF53901">
    <property type="entry name" value="Thiolase-like"/>
    <property type="match status" value="1"/>
</dbReference>
<sequence>MRTDARARFARIEGLGAYRPRRTVTNDEICERIDSDDEWIRARSGIVTRGHASEKETLVEMGASAARAAVADAGLVPADIDCVIVTTLSSLRNTPSVSAEIAHELGLRAGAFDVGAACAGFNYALTIARDLVCGGSAGRVLVVSVERLSDLTDFEDRTTAFLFADGAGAVVVGPSATPGIGAVVWGSEGSKSGVIRQHTPWDALRDPEALARPGFRFPALSMVGQDVYRWATSAMVTVAGQAMAEAGVTADDLAAFVPHQANLRITETLVRALGLPASVVVARDIVTQGNTGSASIPLAMDALRADGAVSRGDLALIMGYGAGLVHAAQVVALP</sequence>
<dbReference type="CDD" id="cd00830">
    <property type="entry name" value="KAS_III"/>
    <property type="match status" value="1"/>
</dbReference>
<dbReference type="GeneID" id="88361528"/>
<evidence type="ECO:0000313" key="12">
    <source>
        <dbReference type="EMBL" id="ATL69780.1"/>
    </source>
</evidence>
<keyword evidence="8" id="KW-0275">Fatty acid biosynthesis</keyword>
<dbReference type="RefSeq" id="WP_098696786.1">
    <property type="nucleotide sequence ID" value="NZ_CP023778.1"/>
</dbReference>
<feature type="domain" description="Beta-ketoacyl-[acyl-carrier-protein] synthase III N-terminal" evidence="11">
    <location>
        <begin position="112"/>
        <end position="189"/>
    </location>
</feature>
<comment type="pathway">
    <text evidence="1">Lipid metabolism.</text>
</comment>
<evidence type="ECO:0000256" key="9">
    <source>
        <dbReference type="ARBA" id="ARBA00023315"/>
    </source>
</evidence>
<dbReference type="Pfam" id="PF08541">
    <property type="entry name" value="ACP_syn_III_C"/>
    <property type="match status" value="1"/>
</dbReference>
<dbReference type="GO" id="GO:0044550">
    <property type="term" value="P:secondary metabolite biosynthetic process"/>
    <property type="evidence" value="ECO:0007669"/>
    <property type="project" value="TreeGrafter"/>
</dbReference>
<evidence type="ECO:0000256" key="6">
    <source>
        <dbReference type="ARBA" id="ARBA00022832"/>
    </source>
</evidence>
<feature type="domain" description="Beta-ketoacyl-[acyl-carrier-protein] synthase III C-terminal" evidence="10">
    <location>
        <begin position="243"/>
        <end position="331"/>
    </location>
</feature>
<dbReference type="NCBIfam" id="TIGR00747">
    <property type="entry name" value="fabH"/>
    <property type="match status" value="1"/>
</dbReference>
<evidence type="ECO:0000256" key="8">
    <source>
        <dbReference type="ARBA" id="ARBA00023160"/>
    </source>
</evidence>
<keyword evidence="5" id="KW-0808">Transferase</keyword>
<proteinExistence type="inferred from homology"/>
<keyword evidence="4" id="KW-0444">Lipid biosynthesis</keyword>
<dbReference type="PANTHER" id="PTHR34069">
    <property type="entry name" value="3-OXOACYL-[ACYL-CARRIER-PROTEIN] SYNTHASE 3"/>
    <property type="match status" value="1"/>
</dbReference>
<evidence type="ECO:0000256" key="2">
    <source>
        <dbReference type="ARBA" id="ARBA00008642"/>
    </source>
</evidence>
<keyword evidence="7" id="KW-0443">Lipid metabolism</keyword>
<evidence type="ECO:0000313" key="13">
    <source>
        <dbReference type="Proteomes" id="UP000221961"/>
    </source>
</evidence>
<dbReference type="Pfam" id="PF08545">
    <property type="entry name" value="ACP_syn_III"/>
    <property type="match status" value="1"/>
</dbReference>
<dbReference type="KEGG" id="ntp:CRH09_30015"/>
<dbReference type="GO" id="GO:0006633">
    <property type="term" value="P:fatty acid biosynthetic process"/>
    <property type="evidence" value="ECO:0007669"/>
    <property type="project" value="UniProtKB-KW"/>
</dbReference>
<dbReference type="InterPro" id="IPR013747">
    <property type="entry name" value="ACP_syn_III_C"/>
</dbReference>
<evidence type="ECO:0000256" key="3">
    <source>
        <dbReference type="ARBA" id="ARBA00022490"/>
    </source>
</evidence>
<dbReference type="InterPro" id="IPR004655">
    <property type="entry name" value="FabH"/>
</dbReference>
<evidence type="ECO:0000256" key="7">
    <source>
        <dbReference type="ARBA" id="ARBA00023098"/>
    </source>
</evidence>
<keyword evidence="3" id="KW-0963">Cytoplasm</keyword>
<accession>A0A291RR59</accession>
<evidence type="ECO:0000256" key="5">
    <source>
        <dbReference type="ARBA" id="ARBA00022679"/>
    </source>
</evidence>
<keyword evidence="6" id="KW-0276">Fatty acid metabolism</keyword>
<protein>
    <submittedName>
        <fullName evidence="12">3-oxoacyl-ACP synthase</fullName>
    </submittedName>
</protein>
<reference evidence="12 13" key="1">
    <citation type="submission" date="2017-10" db="EMBL/GenBank/DDBJ databases">
        <title>Comparative genomics between pathogenic Norcardia.</title>
        <authorList>
            <person name="Zeng L."/>
        </authorList>
    </citation>
    <scope>NUCLEOTIDE SEQUENCE [LARGE SCALE GENOMIC DNA]</scope>
    <source>
        <strain evidence="12 13">NC_YFY_NT001</strain>
    </source>
</reference>
<dbReference type="Proteomes" id="UP000221961">
    <property type="component" value="Chromosome"/>
</dbReference>
<evidence type="ECO:0000256" key="1">
    <source>
        <dbReference type="ARBA" id="ARBA00005189"/>
    </source>
</evidence>
<evidence type="ECO:0000259" key="10">
    <source>
        <dbReference type="Pfam" id="PF08541"/>
    </source>
</evidence>
<keyword evidence="9" id="KW-0012">Acyltransferase</keyword>
<dbReference type="GO" id="GO:0004315">
    <property type="term" value="F:3-oxoacyl-[acyl-carrier-protein] synthase activity"/>
    <property type="evidence" value="ECO:0007669"/>
    <property type="project" value="InterPro"/>
</dbReference>
<evidence type="ECO:0000256" key="4">
    <source>
        <dbReference type="ARBA" id="ARBA00022516"/>
    </source>
</evidence>
<dbReference type="PANTHER" id="PTHR34069:SF2">
    <property type="entry name" value="BETA-KETOACYL-[ACYL-CARRIER-PROTEIN] SYNTHASE III"/>
    <property type="match status" value="1"/>
</dbReference>
<dbReference type="AlphaFoldDB" id="A0A291RR59"/>
<dbReference type="EMBL" id="CP023778">
    <property type="protein sequence ID" value="ATL69780.1"/>
    <property type="molecule type" value="Genomic_DNA"/>
</dbReference>